<dbReference type="EMBL" id="DXIJ01000029">
    <property type="protein sequence ID" value="HIV85453.1"/>
    <property type="molecule type" value="Genomic_DNA"/>
</dbReference>
<evidence type="ECO:0000256" key="1">
    <source>
        <dbReference type="ARBA" id="ARBA00004370"/>
    </source>
</evidence>
<evidence type="ECO:0000256" key="4">
    <source>
        <dbReference type="ARBA" id="ARBA00023136"/>
    </source>
</evidence>
<dbReference type="InterPro" id="IPR006479">
    <property type="entry name" value="Holin"/>
</dbReference>
<sequence>MKLNIGTISRTLILILALINQVLAMNGKQIINIGDEDIYQTVSLIFTAAASIVSWWKNNSFTKCAAEADEYMKKLKELEAEKSKEK</sequence>
<comment type="caution">
    <text evidence="5">The sequence shown here is derived from an EMBL/GenBank/DDBJ whole genome shotgun (WGS) entry which is preliminary data.</text>
</comment>
<reference evidence="5" key="2">
    <citation type="submission" date="2021-04" db="EMBL/GenBank/DDBJ databases">
        <authorList>
            <person name="Gilroy R."/>
        </authorList>
    </citation>
    <scope>NUCLEOTIDE SEQUENCE</scope>
    <source>
        <strain evidence="5">5790</strain>
    </source>
</reference>
<protein>
    <submittedName>
        <fullName evidence="5">Phage holin</fullName>
    </submittedName>
</protein>
<accession>A0A9D1PQ48</accession>
<evidence type="ECO:0000313" key="6">
    <source>
        <dbReference type="Proteomes" id="UP000824162"/>
    </source>
</evidence>
<gene>
    <name evidence="5" type="ORF">H9900_01430</name>
</gene>
<dbReference type="AlphaFoldDB" id="A0A9D1PQ48"/>
<evidence type="ECO:0000256" key="2">
    <source>
        <dbReference type="ARBA" id="ARBA00022692"/>
    </source>
</evidence>
<organism evidence="5 6">
    <name type="scientific">Candidatus Monoglobus merdigallinarum</name>
    <dbReference type="NCBI Taxonomy" id="2838698"/>
    <lineage>
        <taxon>Bacteria</taxon>
        <taxon>Bacillati</taxon>
        <taxon>Bacillota</taxon>
        <taxon>Clostridia</taxon>
        <taxon>Monoglobales</taxon>
        <taxon>Monoglobaceae</taxon>
        <taxon>Monoglobus</taxon>
    </lineage>
</organism>
<evidence type="ECO:0000313" key="5">
    <source>
        <dbReference type="EMBL" id="HIV85453.1"/>
    </source>
</evidence>
<dbReference type="Pfam" id="PF04688">
    <property type="entry name" value="Holin_SPP1"/>
    <property type="match status" value="1"/>
</dbReference>
<comment type="subcellular location">
    <subcellularLocation>
        <location evidence="1">Membrane</location>
    </subcellularLocation>
</comment>
<evidence type="ECO:0000256" key="3">
    <source>
        <dbReference type="ARBA" id="ARBA00022989"/>
    </source>
</evidence>
<keyword evidence="4" id="KW-0472">Membrane</keyword>
<name>A0A9D1PQ48_9FIRM</name>
<dbReference type="GO" id="GO:0016020">
    <property type="term" value="C:membrane"/>
    <property type="evidence" value="ECO:0007669"/>
    <property type="project" value="UniProtKB-SubCell"/>
</dbReference>
<keyword evidence="3" id="KW-1133">Transmembrane helix</keyword>
<dbReference type="NCBIfam" id="TIGR01592">
    <property type="entry name" value="holin_SPP1"/>
    <property type="match status" value="1"/>
</dbReference>
<proteinExistence type="predicted"/>
<dbReference type="Proteomes" id="UP000824162">
    <property type="component" value="Unassembled WGS sequence"/>
</dbReference>
<keyword evidence="2" id="KW-0812">Transmembrane</keyword>
<reference evidence="5" key="1">
    <citation type="journal article" date="2021" name="PeerJ">
        <title>Extensive microbial diversity within the chicken gut microbiome revealed by metagenomics and culture.</title>
        <authorList>
            <person name="Gilroy R."/>
            <person name="Ravi A."/>
            <person name="Getino M."/>
            <person name="Pursley I."/>
            <person name="Horton D.L."/>
            <person name="Alikhan N.F."/>
            <person name="Baker D."/>
            <person name="Gharbi K."/>
            <person name="Hall N."/>
            <person name="Watson M."/>
            <person name="Adriaenssens E.M."/>
            <person name="Foster-Nyarko E."/>
            <person name="Jarju S."/>
            <person name="Secka A."/>
            <person name="Antonio M."/>
            <person name="Oren A."/>
            <person name="Chaudhuri R.R."/>
            <person name="La Ragione R."/>
            <person name="Hildebrand F."/>
            <person name="Pallen M.J."/>
        </authorList>
    </citation>
    <scope>NUCLEOTIDE SEQUENCE</scope>
    <source>
        <strain evidence="5">5790</strain>
    </source>
</reference>